<evidence type="ECO:0000313" key="2">
    <source>
        <dbReference type="EMBL" id="CAL4792245.1"/>
    </source>
</evidence>
<comment type="caution">
    <text evidence="1">The sequence shown here is derived from an EMBL/GenBank/DDBJ whole genome shotgun (WGS) entry which is preliminary data.</text>
</comment>
<feature type="non-terminal residue" evidence="1">
    <location>
        <position position="58"/>
    </location>
</feature>
<name>A0A9P1GC53_9DINO</name>
<evidence type="ECO:0000313" key="1">
    <source>
        <dbReference type="EMBL" id="CAI4004933.1"/>
    </source>
</evidence>
<sequence>FRKRLSVAVDKGSTEEVEALLLDAQKVGMQGPEVRWARDTLLAAEAAEFRKNTVRQVE</sequence>
<protein>
    <submittedName>
        <fullName evidence="2">Potassium-transporting ATPase alpha chain 1</fullName>
    </submittedName>
</protein>
<gene>
    <name evidence="1" type="ORF">C1SCF055_LOCUS30695</name>
</gene>
<accession>A0A9P1GC53</accession>
<evidence type="ECO:0000313" key="3">
    <source>
        <dbReference type="Proteomes" id="UP001152797"/>
    </source>
</evidence>
<dbReference type="EMBL" id="CAMXCT010003532">
    <property type="protein sequence ID" value="CAI4004933.1"/>
    <property type="molecule type" value="Genomic_DNA"/>
</dbReference>
<reference evidence="1" key="1">
    <citation type="submission" date="2022-10" db="EMBL/GenBank/DDBJ databases">
        <authorList>
            <person name="Chen Y."/>
            <person name="Dougan E. K."/>
            <person name="Chan C."/>
            <person name="Rhodes N."/>
            <person name="Thang M."/>
        </authorList>
    </citation>
    <scope>NUCLEOTIDE SEQUENCE</scope>
</reference>
<reference evidence="2 3" key="2">
    <citation type="submission" date="2024-05" db="EMBL/GenBank/DDBJ databases">
        <authorList>
            <person name="Chen Y."/>
            <person name="Shah S."/>
            <person name="Dougan E. K."/>
            <person name="Thang M."/>
            <person name="Chan C."/>
        </authorList>
    </citation>
    <scope>NUCLEOTIDE SEQUENCE [LARGE SCALE GENOMIC DNA]</scope>
</reference>
<dbReference type="AlphaFoldDB" id="A0A9P1GC53"/>
<proteinExistence type="predicted"/>
<dbReference type="Proteomes" id="UP001152797">
    <property type="component" value="Unassembled WGS sequence"/>
</dbReference>
<keyword evidence="3" id="KW-1185">Reference proteome</keyword>
<organism evidence="1">
    <name type="scientific">Cladocopium goreaui</name>
    <dbReference type="NCBI Taxonomy" id="2562237"/>
    <lineage>
        <taxon>Eukaryota</taxon>
        <taxon>Sar</taxon>
        <taxon>Alveolata</taxon>
        <taxon>Dinophyceae</taxon>
        <taxon>Suessiales</taxon>
        <taxon>Symbiodiniaceae</taxon>
        <taxon>Cladocopium</taxon>
    </lineage>
</organism>
<dbReference type="EMBL" id="CAMXCT030003532">
    <property type="protein sequence ID" value="CAL4792245.1"/>
    <property type="molecule type" value="Genomic_DNA"/>
</dbReference>
<dbReference type="EMBL" id="CAMXCT020003532">
    <property type="protein sequence ID" value="CAL1158308.1"/>
    <property type="molecule type" value="Genomic_DNA"/>
</dbReference>
<feature type="non-terminal residue" evidence="1">
    <location>
        <position position="1"/>
    </location>
</feature>